<dbReference type="GO" id="GO:0022857">
    <property type="term" value="F:transmembrane transporter activity"/>
    <property type="evidence" value="ECO:0007669"/>
    <property type="project" value="InterPro"/>
</dbReference>
<keyword evidence="5" id="KW-0812">Transmembrane</keyword>
<evidence type="ECO:0000256" key="1">
    <source>
        <dbReference type="ARBA" id="ARBA00004651"/>
    </source>
</evidence>
<dbReference type="PANTHER" id="PTHR45826:SF2">
    <property type="entry name" value="AMINO ACID TRANSPORTER"/>
    <property type="match status" value="1"/>
</dbReference>
<dbReference type="EMBL" id="VJMJ01000022">
    <property type="protein sequence ID" value="KAF0742998.1"/>
    <property type="molecule type" value="Genomic_DNA"/>
</dbReference>
<dbReference type="PANTHER" id="PTHR45826">
    <property type="entry name" value="POLYAMINE TRANSPORTER PUT1"/>
    <property type="match status" value="1"/>
</dbReference>
<protein>
    <recommendedName>
        <fullName evidence="8">Amino acid permease/ SLC12A domain-containing protein</fullName>
    </recommendedName>
</protein>
<evidence type="ECO:0000256" key="2">
    <source>
        <dbReference type="ARBA" id="ARBA00022448"/>
    </source>
</evidence>
<evidence type="ECO:0000256" key="4">
    <source>
        <dbReference type="SAM" id="MobiDB-lite"/>
    </source>
</evidence>
<dbReference type="GO" id="GO:0005886">
    <property type="term" value="C:plasma membrane"/>
    <property type="evidence" value="ECO:0007669"/>
    <property type="project" value="UniProtKB-SubCell"/>
</dbReference>
<name>A0A6G0XRA3_9STRA</name>
<feature type="transmembrane region" description="Helical" evidence="5">
    <location>
        <begin position="145"/>
        <end position="163"/>
    </location>
</feature>
<sequence length="286" mass="31907">MDPGMPEVAGALSPLNYGFNRMFNCSDNITGWFSIPATFATGQGFVQSYSKILTCMAGSGLLPAKMYEKHKTLKTPIYAIVIGSVTSFALCFVDYYYSLDAILFNTCMFMGSISYTSQCVGYIYLKKNFRTMERKFMSPLGKAGAVYSIFVWVLLALAVVGFQNDNQESFIAVVVILVICSVYYHLYAKYRQKFSEEERMSLFFAHVANHNNSKRSPQSRKRLSGKLKSLVKRIASSKVSTTSLGPSHSAAVFAHASSWGKKKRSSGTSKNQSYTEVQPPARRQKK</sequence>
<evidence type="ECO:0000313" key="6">
    <source>
        <dbReference type="EMBL" id="KAF0742998.1"/>
    </source>
</evidence>
<keyword evidence="3" id="KW-1003">Cell membrane</keyword>
<comment type="caution">
    <text evidence="6">The sequence shown here is derived from an EMBL/GenBank/DDBJ whole genome shotgun (WGS) entry which is preliminary data.</text>
</comment>
<organism evidence="6 7">
    <name type="scientific">Aphanomyces euteiches</name>
    <dbReference type="NCBI Taxonomy" id="100861"/>
    <lineage>
        <taxon>Eukaryota</taxon>
        <taxon>Sar</taxon>
        <taxon>Stramenopiles</taxon>
        <taxon>Oomycota</taxon>
        <taxon>Saprolegniomycetes</taxon>
        <taxon>Saprolegniales</taxon>
        <taxon>Verrucalvaceae</taxon>
        <taxon>Aphanomyces</taxon>
    </lineage>
</organism>
<dbReference type="Gene3D" id="1.20.1740.10">
    <property type="entry name" value="Amino acid/polyamine transporter I"/>
    <property type="match status" value="1"/>
</dbReference>
<feature type="region of interest" description="Disordered" evidence="4">
    <location>
        <begin position="255"/>
        <end position="286"/>
    </location>
</feature>
<feature type="transmembrane region" description="Helical" evidence="5">
    <location>
        <begin position="102"/>
        <end position="125"/>
    </location>
</feature>
<feature type="transmembrane region" description="Helical" evidence="5">
    <location>
        <begin position="75"/>
        <end position="96"/>
    </location>
</feature>
<feature type="compositionally biased region" description="Polar residues" evidence="4">
    <location>
        <begin position="266"/>
        <end position="276"/>
    </location>
</feature>
<keyword evidence="2" id="KW-0813">Transport</keyword>
<keyword evidence="5" id="KW-1133">Transmembrane helix</keyword>
<dbReference type="AlphaFoldDB" id="A0A6G0XRA3"/>
<gene>
    <name evidence="6" type="ORF">Ae201684_002059</name>
</gene>
<evidence type="ECO:0008006" key="8">
    <source>
        <dbReference type="Google" id="ProtNLM"/>
    </source>
</evidence>
<accession>A0A6G0XRA3</accession>
<keyword evidence="5" id="KW-0472">Membrane</keyword>
<evidence type="ECO:0000256" key="3">
    <source>
        <dbReference type="ARBA" id="ARBA00022475"/>
    </source>
</evidence>
<keyword evidence="7" id="KW-1185">Reference proteome</keyword>
<dbReference type="Proteomes" id="UP000481153">
    <property type="component" value="Unassembled WGS sequence"/>
</dbReference>
<comment type="subcellular location">
    <subcellularLocation>
        <location evidence="1">Cell membrane</location>
        <topology evidence="1">Multi-pass membrane protein</topology>
    </subcellularLocation>
</comment>
<feature type="transmembrane region" description="Helical" evidence="5">
    <location>
        <begin position="169"/>
        <end position="187"/>
    </location>
</feature>
<reference evidence="6 7" key="1">
    <citation type="submission" date="2019-07" db="EMBL/GenBank/DDBJ databases">
        <title>Genomics analysis of Aphanomyces spp. identifies a new class of oomycete effector associated with host adaptation.</title>
        <authorList>
            <person name="Gaulin E."/>
        </authorList>
    </citation>
    <scope>NUCLEOTIDE SEQUENCE [LARGE SCALE GENOMIC DNA]</scope>
    <source>
        <strain evidence="6 7">ATCC 201684</strain>
    </source>
</reference>
<evidence type="ECO:0000313" key="7">
    <source>
        <dbReference type="Proteomes" id="UP000481153"/>
    </source>
</evidence>
<proteinExistence type="predicted"/>
<dbReference type="VEuPathDB" id="FungiDB:AeMF1_004351"/>
<evidence type="ECO:0000256" key="5">
    <source>
        <dbReference type="SAM" id="Phobius"/>
    </source>
</evidence>
<dbReference type="InterPro" id="IPR044566">
    <property type="entry name" value="RMV1-like"/>
</dbReference>